<evidence type="ECO:0000256" key="5">
    <source>
        <dbReference type="SAM" id="SignalP"/>
    </source>
</evidence>
<dbReference type="InterPro" id="IPR050482">
    <property type="entry name" value="Sensor_HK_TwoCompSys"/>
</dbReference>
<dbReference type="PANTHER" id="PTHR24421">
    <property type="entry name" value="NITRATE/NITRITE SENSOR PROTEIN NARX-RELATED"/>
    <property type="match status" value="1"/>
</dbReference>
<name>A0A1I4R440_9BURK</name>
<dbReference type="AlphaFoldDB" id="A0A1I4R440"/>
<evidence type="ECO:0000256" key="4">
    <source>
        <dbReference type="SAM" id="Phobius"/>
    </source>
</evidence>
<keyword evidence="4" id="KW-1133">Transmembrane helix</keyword>
<proteinExistence type="predicted"/>
<keyword evidence="4" id="KW-0812">Transmembrane</keyword>
<keyword evidence="2 7" id="KW-0418">Kinase</keyword>
<dbReference type="STRING" id="758825.SAMN02982985_04148"/>
<gene>
    <name evidence="7" type="ORF">SAMN02982985_04148</name>
</gene>
<evidence type="ECO:0000256" key="2">
    <source>
        <dbReference type="ARBA" id="ARBA00022777"/>
    </source>
</evidence>
<dbReference type="InterPro" id="IPR011712">
    <property type="entry name" value="Sig_transdc_His_kin_sub3_dim/P"/>
</dbReference>
<dbReference type="GO" id="GO:0046983">
    <property type="term" value="F:protein dimerization activity"/>
    <property type="evidence" value="ECO:0007669"/>
    <property type="project" value="InterPro"/>
</dbReference>
<dbReference type="GO" id="GO:0000155">
    <property type="term" value="F:phosphorelay sensor kinase activity"/>
    <property type="evidence" value="ECO:0007669"/>
    <property type="project" value="InterPro"/>
</dbReference>
<keyword evidence="8" id="KW-1185">Reference proteome</keyword>
<feature type="chain" id="PRO_5011589854" evidence="5">
    <location>
        <begin position="27"/>
        <end position="311"/>
    </location>
</feature>
<dbReference type="CDD" id="cd16917">
    <property type="entry name" value="HATPase_UhpB-NarQ-NarX-like"/>
    <property type="match status" value="1"/>
</dbReference>
<evidence type="ECO:0000259" key="6">
    <source>
        <dbReference type="PROSITE" id="PS50109"/>
    </source>
</evidence>
<evidence type="ECO:0000313" key="8">
    <source>
        <dbReference type="Proteomes" id="UP000199470"/>
    </source>
</evidence>
<evidence type="ECO:0000313" key="7">
    <source>
        <dbReference type="EMBL" id="SFM46703.1"/>
    </source>
</evidence>
<evidence type="ECO:0000256" key="1">
    <source>
        <dbReference type="ARBA" id="ARBA00022679"/>
    </source>
</evidence>
<dbReference type="PANTHER" id="PTHR24421:SF58">
    <property type="entry name" value="SIGNAL TRANSDUCTION HISTIDINE-PROTEIN KINASE_PHOSPHATASE UHPB"/>
    <property type="match status" value="1"/>
</dbReference>
<dbReference type="SUPFAM" id="SSF55874">
    <property type="entry name" value="ATPase domain of HSP90 chaperone/DNA topoisomerase II/histidine kinase"/>
    <property type="match status" value="1"/>
</dbReference>
<feature type="signal peptide" evidence="5">
    <location>
        <begin position="1"/>
        <end position="26"/>
    </location>
</feature>
<dbReference type="OrthoDB" id="9782588at2"/>
<evidence type="ECO:0000256" key="3">
    <source>
        <dbReference type="ARBA" id="ARBA00023012"/>
    </source>
</evidence>
<keyword evidence="5" id="KW-0732">Signal</keyword>
<feature type="transmembrane region" description="Helical" evidence="4">
    <location>
        <begin position="42"/>
        <end position="62"/>
    </location>
</feature>
<keyword evidence="4" id="KW-0472">Membrane</keyword>
<keyword evidence="1" id="KW-0808">Transferase</keyword>
<protein>
    <submittedName>
        <fullName evidence="7">Signal transduction histidine kinase</fullName>
    </submittedName>
</protein>
<dbReference type="EMBL" id="FOTW01000021">
    <property type="protein sequence ID" value="SFM46703.1"/>
    <property type="molecule type" value="Genomic_DNA"/>
</dbReference>
<dbReference type="PROSITE" id="PS50109">
    <property type="entry name" value="HIS_KIN"/>
    <property type="match status" value="1"/>
</dbReference>
<dbReference type="Gene3D" id="1.20.5.1930">
    <property type="match status" value="1"/>
</dbReference>
<organism evidence="7 8">
    <name type="scientific">Rugamonas rubra</name>
    <dbReference type="NCBI Taxonomy" id="758825"/>
    <lineage>
        <taxon>Bacteria</taxon>
        <taxon>Pseudomonadati</taxon>
        <taxon>Pseudomonadota</taxon>
        <taxon>Betaproteobacteria</taxon>
        <taxon>Burkholderiales</taxon>
        <taxon>Oxalobacteraceae</taxon>
        <taxon>Telluria group</taxon>
        <taxon>Rugamonas</taxon>
    </lineage>
</organism>
<dbReference type="RefSeq" id="WP_093389615.1">
    <property type="nucleotide sequence ID" value="NZ_FOTW01000021.1"/>
</dbReference>
<dbReference type="Proteomes" id="UP000199470">
    <property type="component" value="Unassembled WGS sequence"/>
</dbReference>
<feature type="domain" description="Histidine kinase" evidence="6">
    <location>
        <begin position="120"/>
        <end position="307"/>
    </location>
</feature>
<accession>A0A1I4R440</accession>
<reference evidence="7 8" key="1">
    <citation type="submission" date="2016-10" db="EMBL/GenBank/DDBJ databases">
        <authorList>
            <person name="de Groot N.N."/>
        </authorList>
    </citation>
    <scope>NUCLEOTIDE SEQUENCE [LARGE SCALE GENOMIC DNA]</scope>
    <source>
        <strain evidence="7 8">ATCC 43154</strain>
    </source>
</reference>
<sequence length="311" mass="32742">MTAIAHATVPARAAALLAAASHAAQAAQAAAPAAPAGAPPALGALLLGAAGALLVAALALLWRRRRDDGRLAALRAKLAHELHCRAVAEQALRAAHSQRRQQAALPERIRDGERRRIARDIHDDLGQNLLTLKLELSALRQACAGQAPLLAQLERIERHLELSIQSMRAIVDELSPLGLEAGLATALRRQVSEFSRLSGIDCQLQADAAALEAAPDDQRDAMLYRVLQESLSNIVRHARATQVHIALGRQARSLTMTVSDNGTGMPGAPARGLLGMQQRVTQAGGQFNIASRPGQGTALSLSLPLAEAGAH</sequence>
<dbReference type="Pfam" id="PF02518">
    <property type="entry name" value="HATPase_c"/>
    <property type="match status" value="1"/>
</dbReference>
<dbReference type="Pfam" id="PF07730">
    <property type="entry name" value="HisKA_3"/>
    <property type="match status" value="1"/>
</dbReference>
<dbReference type="Gene3D" id="3.30.565.10">
    <property type="entry name" value="Histidine kinase-like ATPase, C-terminal domain"/>
    <property type="match status" value="1"/>
</dbReference>
<dbReference type="SMART" id="SM00387">
    <property type="entry name" value="HATPase_c"/>
    <property type="match status" value="1"/>
</dbReference>
<dbReference type="InterPro" id="IPR003594">
    <property type="entry name" value="HATPase_dom"/>
</dbReference>
<dbReference type="InterPro" id="IPR005467">
    <property type="entry name" value="His_kinase_dom"/>
</dbReference>
<dbReference type="GO" id="GO:0016020">
    <property type="term" value="C:membrane"/>
    <property type="evidence" value="ECO:0007669"/>
    <property type="project" value="InterPro"/>
</dbReference>
<keyword evidence="3" id="KW-0902">Two-component regulatory system</keyword>
<dbReference type="InterPro" id="IPR036890">
    <property type="entry name" value="HATPase_C_sf"/>
</dbReference>